<feature type="compositionally biased region" description="Low complexity" evidence="1">
    <location>
        <begin position="250"/>
        <end position="262"/>
    </location>
</feature>
<feature type="compositionally biased region" description="Gly residues" evidence="1">
    <location>
        <begin position="240"/>
        <end position="249"/>
    </location>
</feature>
<evidence type="ECO:0000313" key="4">
    <source>
        <dbReference type="Proteomes" id="UP000609346"/>
    </source>
</evidence>
<feature type="chain" id="PRO_5046383646" description="Lipoprotein" evidence="2">
    <location>
        <begin position="26"/>
        <end position="262"/>
    </location>
</feature>
<organism evidence="3 4">
    <name type="scientific">Paenibacillus terricola</name>
    <dbReference type="NCBI Taxonomy" id="2763503"/>
    <lineage>
        <taxon>Bacteria</taxon>
        <taxon>Bacillati</taxon>
        <taxon>Bacillota</taxon>
        <taxon>Bacilli</taxon>
        <taxon>Bacillales</taxon>
        <taxon>Paenibacillaceae</taxon>
        <taxon>Paenibacillus</taxon>
    </lineage>
</organism>
<keyword evidence="2" id="KW-0732">Signal</keyword>
<dbReference type="EMBL" id="JACXZA010000004">
    <property type="protein sequence ID" value="MBD3920785.1"/>
    <property type="molecule type" value="Genomic_DNA"/>
</dbReference>
<gene>
    <name evidence="3" type="ORF">H8B09_18610</name>
</gene>
<feature type="region of interest" description="Disordered" evidence="1">
    <location>
        <begin position="91"/>
        <end position="165"/>
    </location>
</feature>
<evidence type="ECO:0008006" key="5">
    <source>
        <dbReference type="Google" id="ProtNLM"/>
    </source>
</evidence>
<keyword evidence="4" id="KW-1185">Reference proteome</keyword>
<feature type="signal peptide" evidence="2">
    <location>
        <begin position="1"/>
        <end position="25"/>
    </location>
</feature>
<reference evidence="3 4" key="1">
    <citation type="submission" date="2020-09" db="EMBL/GenBank/DDBJ databases">
        <title>Paenibacillus sp. strain PR3 16S rRNA gene Genome sequencing and assembly.</title>
        <authorList>
            <person name="Kim J."/>
        </authorList>
    </citation>
    <scope>NUCLEOTIDE SEQUENCE [LARGE SCALE GENOMIC DNA]</scope>
    <source>
        <strain evidence="3 4">PR3</strain>
    </source>
</reference>
<evidence type="ECO:0000256" key="1">
    <source>
        <dbReference type="SAM" id="MobiDB-lite"/>
    </source>
</evidence>
<sequence length="262" mass="26628">MKQSKWAYSIKAAAALLLAASILSACGSKNDNSNGASNGGQAASQQQGQNGQGGGFRQMASAPNQPERQADLFAKIVSIDGTSFVVKQADMSSMQQRGQGGGRNGHSNGQDIGQMQPPADGQMPQGSPPADSQAPQGDGQMQPPADGQAPQGGGNGSGQARSMPDFFTGEESTISISEGTAIYKLVRGDDGTMNYEQVKLADLAADDIINVWLKSGTKEAEYVSLSGGFGGGFGFGGGGMRGNGNGQNGGQTNNNANAQTTS</sequence>
<dbReference type="Proteomes" id="UP000609346">
    <property type="component" value="Unassembled WGS sequence"/>
</dbReference>
<evidence type="ECO:0000313" key="3">
    <source>
        <dbReference type="EMBL" id="MBD3920785.1"/>
    </source>
</evidence>
<name>A0ABR8MYX4_9BACL</name>
<dbReference type="RefSeq" id="WP_191205055.1">
    <property type="nucleotide sequence ID" value="NZ_JACXZA010000004.1"/>
</dbReference>
<feature type="region of interest" description="Disordered" evidence="1">
    <location>
        <begin position="30"/>
        <end position="66"/>
    </location>
</feature>
<protein>
    <recommendedName>
        <fullName evidence="5">Lipoprotein</fullName>
    </recommendedName>
</protein>
<proteinExistence type="predicted"/>
<feature type="compositionally biased region" description="Low complexity" evidence="1">
    <location>
        <begin position="32"/>
        <end position="49"/>
    </location>
</feature>
<dbReference type="PROSITE" id="PS51257">
    <property type="entry name" value="PROKAR_LIPOPROTEIN"/>
    <property type="match status" value="1"/>
</dbReference>
<feature type="compositionally biased region" description="Low complexity" evidence="1">
    <location>
        <begin position="139"/>
        <end position="149"/>
    </location>
</feature>
<feature type="region of interest" description="Disordered" evidence="1">
    <location>
        <begin position="240"/>
        <end position="262"/>
    </location>
</feature>
<accession>A0ABR8MYX4</accession>
<comment type="caution">
    <text evidence="3">The sequence shown here is derived from an EMBL/GenBank/DDBJ whole genome shotgun (WGS) entry which is preliminary data.</text>
</comment>
<evidence type="ECO:0000256" key="2">
    <source>
        <dbReference type="SAM" id="SignalP"/>
    </source>
</evidence>